<dbReference type="RefSeq" id="WP_005950934.1">
    <property type="nucleotide sequence ID" value="NZ_CP028103.1"/>
</dbReference>
<protein>
    <submittedName>
        <fullName evidence="2">Glycosyltransferase family 2 protein</fullName>
    </submittedName>
</protein>
<dbReference type="PANTHER" id="PTHR22916">
    <property type="entry name" value="GLYCOSYLTRANSFERASE"/>
    <property type="match status" value="1"/>
</dbReference>
<reference evidence="3" key="1">
    <citation type="journal article" date="2018" name="MSphere">
        <title>Fusobacterium Genomics Using MinION and Illumina Sequencing Enables Genome Completion and Correction.</title>
        <authorList>
            <person name="Todd S.M."/>
            <person name="Settlage R.E."/>
            <person name="Lahmers K.K."/>
            <person name="Slade D.J."/>
        </authorList>
    </citation>
    <scope>NUCLEOTIDE SEQUENCE [LARGE SCALE GENOMIC DNA]</scope>
    <source>
        <strain evidence="3">ATCC 27725</strain>
    </source>
</reference>
<organism evidence="2 3">
    <name type="scientific">Fusobacterium varium ATCC 27725</name>
    <dbReference type="NCBI Taxonomy" id="469618"/>
    <lineage>
        <taxon>Bacteria</taxon>
        <taxon>Fusobacteriati</taxon>
        <taxon>Fusobacteriota</taxon>
        <taxon>Fusobacteriia</taxon>
        <taxon>Fusobacteriales</taxon>
        <taxon>Fusobacteriaceae</taxon>
        <taxon>Fusobacterium</taxon>
    </lineage>
</organism>
<name>A0ABM6U0L4_FUSVA</name>
<dbReference type="EMBL" id="CP028103">
    <property type="protein sequence ID" value="AVQ29833.1"/>
    <property type="molecule type" value="Genomic_DNA"/>
</dbReference>
<dbReference type="PANTHER" id="PTHR22916:SF3">
    <property type="entry name" value="UDP-GLCNAC:BETAGAL BETA-1,3-N-ACETYLGLUCOSAMINYLTRANSFERASE-LIKE PROTEIN 1"/>
    <property type="match status" value="1"/>
</dbReference>
<dbReference type="InterPro" id="IPR029044">
    <property type="entry name" value="Nucleotide-diphossugar_trans"/>
</dbReference>
<feature type="domain" description="Glycosyltransferase 2-like" evidence="1">
    <location>
        <begin position="9"/>
        <end position="148"/>
    </location>
</feature>
<gene>
    <name evidence="2" type="ORF">C4N18_00805</name>
</gene>
<dbReference type="Pfam" id="PF00535">
    <property type="entry name" value="Glycos_transf_2"/>
    <property type="match status" value="1"/>
</dbReference>
<evidence type="ECO:0000313" key="2">
    <source>
        <dbReference type="EMBL" id="AVQ29833.1"/>
    </source>
</evidence>
<dbReference type="Gene3D" id="3.90.550.10">
    <property type="entry name" value="Spore Coat Polysaccharide Biosynthesis Protein SpsA, Chain A"/>
    <property type="match status" value="1"/>
</dbReference>
<evidence type="ECO:0000313" key="3">
    <source>
        <dbReference type="Proteomes" id="UP000241238"/>
    </source>
</evidence>
<proteinExistence type="predicted"/>
<keyword evidence="3" id="KW-1185">Reference proteome</keyword>
<dbReference type="SUPFAM" id="SSF53448">
    <property type="entry name" value="Nucleotide-diphospho-sugar transferases"/>
    <property type="match status" value="1"/>
</dbReference>
<dbReference type="CDD" id="cd00761">
    <property type="entry name" value="Glyco_tranf_GTA_type"/>
    <property type="match status" value="1"/>
</dbReference>
<dbReference type="InterPro" id="IPR001173">
    <property type="entry name" value="Glyco_trans_2-like"/>
</dbReference>
<evidence type="ECO:0000259" key="1">
    <source>
        <dbReference type="Pfam" id="PF00535"/>
    </source>
</evidence>
<sequence length="338" mass="40112">MEDREILLSFCIPTYKRKKRVIECINEIQKIQDGRIEIMICDNHSEDGTREAILELQLKDKRINYIENQENIGAVANISKVLSEGNGKYLYLISDEDFINIEFILKLLNEKILENEKYNIILGSVYDIVKNKYYQKYTTRYEKNISEVGIKILTEKNYMSGIIFKKNKINFNILNKYEKENANLYPNILALLTMIIEGELKVFSENICFMRNEEKTTATQKLGNNEIKYWSPKGRIEQLKFMNMFIQNEIQSSKVQKILYKIYAQKYSVMHNGDLFKGNFMGADYRNQKKYFYNEVIKIEKIKNYFILYNYINSGKNILKKILPNSVINYLKKIKRGY</sequence>
<dbReference type="Proteomes" id="UP000241238">
    <property type="component" value="Chromosome"/>
</dbReference>
<accession>A0ABM6U0L4</accession>
<dbReference type="GeneID" id="77466515"/>